<dbReference type="InterPro" id="IPR038765">
    <property type="entry name" value="Papain-like_cys_pep_sf"/>
</dbReference>
<dbReference type="Pfam" id="PF01841">
    <property type="entry name" value="Transglut_core"/>
    <property type="match status" value="1"/>
</dbReference>
<dbReference type="EMBL" id="CP071880">
    <property type="protein sequence ID" value="QTE53195.1"/>
    <property type="molecule type" value="Genomic_DNA"/>
</dbReference>
<dbReference type="EMBL" id="CP043451">
    <property type="protein sequence ID" value="QEM04314.1"/>
    <property type="molecule type" value="Genomic_DNA"/>
</dbReference>
<dbReference type="InterPro" id="IPR002931">
    <property type="entry name" value="Transglutaminase-like"/>
</dbReference>
<evidence type="ECO:0000313" key="5">
    <source>
        <dbReference type="EMBL" id="QEM04314.1"/>
    </source>
</evidence>
<dbReference type="Pfam" id="PF10754">
    <property type="entry name" value="DUF2569"/>
    <property type="match status" value="1"/>
</dbReference>
<dbReference type="Pfam" id="PF12969">
    <property type="entry name" value="DUF3857"/>
    <property type="match status" value="1"/>
</dbReference>
<evidence type="ECO:0000256" key="1">
    <source>
        <dbReference type="SAM" id="Phobius"/>
    </source>
</evidence>
<proteinExistence type="predicted"/>
<protein>
    <submittedName>
        <fullName evidence="5">DUF2569 family protein</fullName>
    </submittedName>
    <submittedName>
        <fullName evidence="6">DUF3857 domain-containing protein</fullName>
    </submittedName>
</protein>
<name>A0AAE6JEJ3_9SPHI</name>
<feature type="chain" id="PRO_5042118711" evidence="2">
    <location>
        <begin position="22"/>
        <end position="853"/>
    </location>
</feature>
<feature type="signal peptide" evidence="2">
    <location>
        <begin position="1"/>
        <end position="21"/>
    </location>
</feature>
<dbReference type="InterPro" id="IPR024618">
    <property type="entry name" value="DUF3857"/>
</dbReference>
<dbReference type="Gene3D" id="3.10.620.30">
    <property type="match status" value="1"/>
</dbReference>
<feature type="transmembrane region" description="Helical" evidence="1">
    <location>
        <begin position="655"/>
        <end position="675"/>
    </location>
</feature>
<feature type="domain" description="DUF3857" evidence="4">
    <location>
        <begin position="70"/>
        <end position="231"/>
    </location>
</feature>
<feature type="transmembrane region" description="Helical" evidence="1">
    <location>
        <begin position="746"/>
        <end position="764"/>
    </location>
</feature>
<keyword evidence="1" id="KW-0472">Membrane</keyword>
<keyword evidence="1" id="KW-1133">Transmembrane helix</keyword>
<evidence type="ECO:0000313" key="6">
    <source>
        <dbReference type="EMBL" id="QTE53195.1"/>
    </source>
</evidence>
<feature type="transmembrane region" description="Helical" evidence="1">
    <location>
        <begin position="776"/>
        <end position="797"/>
    </location>
</feature>
<evidence type="ECO:0000259" key="3">
    <source>
        <dbReference type="Pfam" id="PF01841"/>
    </source>
</evidence>
<dbReference type="Proteomes" id="UP000250557">
    <property type="component" value="Chromosome"/>
</dbReference>
<evidence type="ECO:0000313" key="8">
    <source>
        <dbReference type="Proteomes" id="UP000663940"/>
    </source>
</evidence>
<evidence type="ECO:0000259" key="4">
    <source>
        <dbReference type="Pfam" id="PF12969"/>
    </source>
</evidence>
<accession>A0AAE6JEJ3</accession>
<keyword evidence="1" id="KW-0812">Transmembrane</keyword>
<dbReference type="SUPFAM" id="SSF54001">
    <property type="entry name" value="Cysteine proteinases"/>
    <property type="match status" value="1"/>
</dbReference>
<dbReference type="RefSeq" id="WP_112655059.1">
    <property type="nucleotide sequence ID" value="NZ_CP043451.1"/>
</dbReference>
<feature type="transmembrane region" description="Helical" evidence="1">
    <location>
        <begin position="682"/>
        <end position="710"/>
    </location>
</feature>
<dbReference type="Gene3D" id="2.60.40.3140">
    <property type="match status" value="1"/>
</dbReference>
<keyword evidence="2" id="KW-0732">Signal</keyword>
<reference evidence="6 8" key="2">
    <citation type="submission" date="2021-03" db="EMBL/GenBank/DDBJ databases">
        <title>Mucilaginibacter strains isolated from gold and copper mining confer multi heavy-metal resistance.</title>
        <authorList>
            <person name="Li Y."/>
        </authorList>
    </citation>
    <scope>NUCLEOTIDE SEQUENCE [LARGE SCALE GENOMIC DNA]</scope>
    <source>
        <strain evidence="6 8">P2-4</strain>
    </source>
</reference>
<sequence length="853" mass="96131">MRFTFFICLVMLFWCSGTAFGDTPSVHISDRPTWLSVLKPYNQRPSSRTIERGFYYALIEEQVQVEKQADYNHIIREIVSETGIQNASQISVSFDPAYERLDFHDITVWRDGKPLSRLKTSAFKVLADEQDLSNFIYQGSFSALCILDDIRKGDRIEYSYTITGRNPILNGKFCSNMYVQWYTPIAHHYTAIIASSQRKLNFKTFNTVPKPVISEANGLKRYEYEGFQVPPAHDDDSQPSWYNERGFIQVSEFASWAEVVNWALSINPPAVNIKGELGERIAKLKKDACNDKEKYFRAAVRTVQQEVRYMGIEIGEYSHRANNPEKVFKQRYGDCKDKSLLLVSMLKAGGIDASMVLVNADMNGHVEQYIPTAYAFNHAVVTANVNGKQVWVDATMDNQGGEGTDIYFPRYGKGLVLKPGSDALITIPPSKGGKVIGEDIYTVKDGKSPVLFTVKTTYTGDEADYMRGKLESSGMAETEKSYLDYYAKIYNKIEVKDSIIVKDDLKTNKLTTIETYKIADFFKKDSTSDKLTADLFANFIYNQFPSMTGRIKTPVSLTYPYDASYAMKVVLPGGWNINEDHDSINRDYYHYESDFTAAGDTLSLNYKLYFLSDYVPVNKLDEFKADIKRLNNTSLGYSFSYTLQGAAKPSTTNSILVLVVLLLMVGLVVLGVWFYQRETPGIVFAYGSTFVPIGGWLILIAIGLAATALVTGSNMVTGDYFSLHTWNVYHGNQHEFNFRSLVVVEAIGNIILMMYAIFCLVLLLNKRDILPASITGYFAFGFVFFLTDYILAANISSKLAETAISPLLRSIVTAAIWIPYFKKSSRVQETFIVPHPPYNYSYEGPGVAEEPAS</sequence>
<dbReference type="Proteomes" id="UP000663940">
    <property type="component" value="Chromosome"/>
</dbReference>
<evidence type="ECO:0000313" key="7">
    <source>
        <dbReference type="Proteomes" id="UP000250557"/>
    </source>
</evidence>
<dbReference type="InterPro" id="IPR019690">
    <property type="entry name" value="DUF2569"/>
</dbReference>
<evidence type="ECO:0000256" key="2">
    <source>
        <dbReference type="SAM" id="SignalP"/>
    </source>
</evidence>
<feature type="transmembrane region" description="Helical" evidence="1">
    <location>
        <begin position="803"/>
        <end position="821"/>
    </location>
</feature>
<organism evidence="5 7">
    <name type="scientific">Mucilaginibacter rubeus</name>
    <dbReference type="NCBI Taxonomy" id="2027860"/>
    <lineage>
        <taxon>Bacteria</taxon>
        <taxon>Pseudomonadati</taxon>
        <taxon>Bacteroidota</taxon>
        <taxon>Sphingobacteriia</taxon>
        <taxon>Sphingobacteriales</taxon>
        <taxon>Sphingobacteriaceae</taxon>
        <taxon>Mucilaginibacter</taxon>
    </lineage>
</organism>
<gene>
    <name evidence="5" type="ORF">DIU31_012645</name>
    <name evidence="6" type="ORF">J3L21_14935</name>
</gene>
<feature type="domain" description="Transglutaminase-like" evidence="3">
    <location>
        <begin position="295"/>
        <end position="394"/>
    </location>
</feature>
<keyword evidence="8" id="KW-1185">Reference proteome</keyword>
<reference evidence="5 7" key="1">
    <citation type="submission" date="2019-08" db="EMBL/GenBank/DDBJ databases">
        <title>Comparative genome analysis confer to the adaptation heavy metal polluted environment.</title>
        <authorList>
            <person name="Li Y."/>
        </authorList>
    </citation>
    <scope>NUCLEOTIDE SEQUENCE [LARGE SCALE GENOMIC DNA]</scope>
    <source>
        <strain evidence="5 7">P2</strain>
    </source>
</reference>
<dbReference type="AlphaFoldDB" id="A0AAE6JEJ3"/>